<dbReference type="AlphaFoldDB" id="A0A0L0SEN0"/>
<gene>
    <name evidence="2" type="ORF">AMAG_06616</name>
</gene>
<evidence type="ECO:0000313" key="3">
    <source>
        <dbReference type="Proteomes" id="UP000054350"/>
    </source>
</evidence>
<accession>A0A0L0SEN0</accession>
<protein>
    <submittedName>
        <fullName evidence="2">Uncharacterized protein</fullName>
    </submittedName>
</protein>
<dbReference type="VEuPathDB" id="FungiDB:AMAG_06616"/>
<sequence length="178" mass="19107">MTGMTPQHPLESAVTASATPSQAPHPIPATTDLPSPALSDPADSRARQHSPSDTPFQHPPTYPLVHSMLPFAPFFPRPPTTTAALAQHYLSLRTAVQLQYLTLPTDAHETMRAMAVCVYLTRVAAGEPYRVARLLTASMFWPAHDVPRVAEEIAGWVESVAQTGRLPVAHMGGQGGEG</sequence>
<reference evidence="2 3" key="1">
    <citation type="submission" date="2009-11" db="EMBL/GenBank/DDBJ databases">
        <title>Annotation of Allomyces macrogynus ATCC 38327.</title>
        <authorList>
            <consortium name="The Broad Institute Genome Sequencing Platform"/>
            <person name="Russ C."/>
            <person name="Cuomo C."/>
            <person name="Burger G."/>
            <person name="Gray M.W."/>
            <person name="Holland P.W.H."/>
            <person name="King N."/>
            <person name="Lang F.B.F."/>
            <person name="Roger A.J."/>
            <person name="Ruiz-Trillo I."/>
            <person name="Young S.K."/>
            <person name="Zeng Q."/>
            <person name="Gargeya S."/>
            <person name="Fitzgerald M."/>
            <person name="Haas B."/>
            <person name="Abouelleil A."/>
            <person name="Alvarado L."/>
            <person name="Arachchi H.M."/>
            <person name="Berlin A."/>
            <person name="Chapman S.B."/>
            <person name="Gearin G."/>
            <person name="Goldberg J."/>
            <person name="Griggs A."/>
            <person name="Gujja S."/>
            <person name="Hansen M."/>
            <person name="Heiman D."/>
            <person name="Howarth C."/>
            <person name="Larimer J."/>
            <person name="Lui A."/>
            <person name="MacDonald P.J.P."/>
            <person name="McCowen C."/>
            <person name="Montmayeur A."/>
            <person name="Murphy C."/>
            <person name="Neiman D."/>
            <person name="Pearson M."/>
            <person name="Priest M."/>
            <person name="Roberts A."/>
            <person name="Saif S."/>
            <person name="Shea T."/>
            <person name="Sisk P."/>
            <person name="Stolte C."/>
            <person name="Sykes S."/>
            <person name="Wortman J."/>
            <person name="Nusbaum C."/>
            <person name="Birren B."/>
        </authorList>
    </citation>
    <scope>NUCLEOTIDE SEQUENCE [LARGE SCALE GENOMIC DNA]</scope>
    <source>
        <strain evidence="2 3">ATCC 38327</strain>
    </source>
</reference>
<dbReference type="Proteomes" id="UP000054350">
    <property type="component" value="Unassembled WGS sequence"/>
</dbReference>
<organism evidence="2 3">
    <name type="scientific">Allomyces macrogynus (strain ATCC 38327)</name>
    <name type="common">Allomyces javanicus var. macrogynus</name>
    <dbReference type="NCBI Taxonomy" id="578462"/>
    <lineage>
        <taxon>Eukaryota</taxon>
        <taxon>Fungi</taxon>
        <taxon>Fungi incertae sedis</taxon>
        <taxon>Blastocladiomycota</taxon>
        <taxon>Blastocladiomycetes</taxon>
        <taxon>Blastocladiales</taxon>
        <taxon>Blastocladiaceae</taxon>
        <taxon>Allomyces</taxon>
    </lineage>
</organism>
<name>A0A0L0SEN0_ALLM3</name>
<dbReference type="EMBL" id="GG745337">
    <property type="protein sequence ID" value="KNE60850.1"/>
    <property type="molecule type" value="Genomic_DNA"/>
</dbReference>
<reference evidence="3" key="2">
    <citation type="submission" date="2009-11" db="EMBL/GenBank/DDBJ databases">
        <title>The Genome Sequence of Allomyces macrogynus strain ATCC 38327.</title>
        <authorList>
            <consortium name="The Broad Institute Genome Sequencing Platform"/>
            <person name="Russ C."/>
            <person name="Cuomo C."/>
            <person name="Shea T."/>
            <person name="Young S.K."/>
            <person name="Zeng Q."/>
            <person name="Koehrsen M."/>
            <person name="Haas B."/>
            <person name="Borodovsky M."/>
            <person name="Guigo R."/>
            <person name="Alvarado L."/>
            <person name="Berlin A."/>
            <person name="Borenstein D."/>
            <person name="Chen Z."/>
            <person name="Engels R."/>
            <person name="Freedman E."/>
            <person name="Gellesch M."/>
            <person name="Goldberg J."/>
            <person name="Griggs A."/>
            <person name="Gujja S."/>
            <person name="Heiman D."/>
            <person name="Hepburn T."/>
            <person name="Howarth C."/>
            <person name="Jen D."/>
            <person name="Larson L."/>
            <person name="Lewis B."/>
            <person name="Mehta T."/>
            <person name="Park D."/>
            <person name="Pearson M."/>
            <person name="Roberts A."/>
            <person name="Saif S."/>
            <person name="Shenoy N."/>
            <person name="Sisk P."/>
            <person name="Stolte C."/>
            <person name="Sykes S."/>
            <person name="Walk T."/>
            <person name="White J."/>
            <person name="Yandava C."/>
            <person name="Burger G."/>
            <person name="Gray M.W."/>
            <person name="Holland P.W.H."/>
            <person name="King N."/>
            <person name="Lang F.B.F."/>
            <person name="Roger A.J."/>
            <person name="Ruiz-Trillo I."/>
            <person name="Lander E."/>
            <person name="Nusbaum C."/>
        </authorList>
    </citation>
    <scope>NUCLEOTIDE SEQUENCE [LARGE SCALE GENOMIC DNA]</scope>
    <source>
        <strain evidence="3">ATCC 38327</strain>
    </source>
</reference>
<dbReference type="OrthoDB" id="10433300at2759"/>
<feature type="region of interest" description="Disordered" evidence="1">
    <location>
        <begin position="1"/>
        <end position="59"/>
    </location>
</feature>
<evidence type="ECO:0000256" key="1">
    <source>
        <dbReference type="SAM" id="MobiDB-lite"/>
    </source>
</evidence>
<keyword evidence="3" id="KW-1185">Reference proteome</keyword>
<proteinExistence type="predicted"/>
<evidence type="ECO:0000313" key="2">
    <source>
        <dbReference type="EMBL" id="KNE60850.1"/>
    </source>
</evidence>